<evidence type="ECO:0000313" key="2">
    <source>
        <dbReference type="EMBL" id="KAL3389987.1"/>
    </source>
</evidence>
<evidence type="ECO:0000313" key="3">
    <source>
        <dbReference type="Proteomes" id="UP001627154"/>
    </source>
</evidence>
<protein>
    <submittedName>
        <fullName evidence="2">Uncharacterized protein</fullName>
    </submittedName>
</protein>
<dbReference type="AlphaFoldDB" id="A0ABD2WAN1"/>
<evidence type="ECO:0000256" key="1">
    <source>
        <dbReference type="SAM" id="MobiDB-lite"/>
    </source>
</evidence>
<dbReference type="EMBL" id="JBJJXI010000122">
    <property type="protein sequence ID" value="KAL3389987.1"/>
    <property type="molecule type" value="Genomic_DNA"/>
</dbReference>
<accession>A0ABD2WAN1</accession>
<comment type="caution">
    <text evidence="2">The sequence shown here is derived from an EMBL/GenBank/DDBJ whole genome shotgun (WGS) entry which is preliminary data.</text>
</comment>
<name>A0ABD2WAN1_9HYME</name>
<organism evidence="2 3">
    <name type="scientific">Trichogramma kaykai</name>
    <dbReference type="NCBI Taxonomy" id="54128"/>
    <lineage>
        <taxon>Eukaryota</taxon>
        <taxon>Metazoa</taxon>
        <taxon>Ecdysozoa</taxon>
        <taxon>Arthropoda</taxon>
        <taxon>Hexapoda</taxon>
        <taxon>Insecta</taxon>
        <taxon>Pterygota</taxon>
        <taxon>Neoptera</taxon>
        <taxon>Endopterygota</taxon>
        <taxon>Hymenoptera</taxon>
        <taxon>Apocrita</taxon>
        <taxon>Proctotrupomorpha</taxon>
        <taxon>Chalcidoidea</taxon>
        <taxon>Trichogrammatidae</taxon>
        <taxon>Trichogramma</taxon>
    </lineage>
</organism>
<gene>
    <name evidence="2" type="ORF">TKK_015333</name>
</gene>
<proteinExistence type="predicted"/>
<reference evidence="2 3" key="1">
    <citation type="journal article" date="2024" name="bioRxiv">
        <title>A reference genome for Trichogramma kaykai: A tiny desert-dwelling parasitoid wasp with competing sex-ratio distorters.</title>
        <authorList>
            <person name="Culotta J."/>
            <person name="Lindsey A.R."/>
        </authorList>
    </citation>
    <scope>NUCLEOTIDE SEQUENCE [LARGE SCALE GENOMIC DNA]</scope>
    <source>
        <strain evidence="2 3">KSX58</strain>
    </source>
</reference>
<keyword evidence="3" id="KW-1185">Reference proteome</keyword>
<dbReference type="Proteomes" id="UP001627154">
    <property type="component" value="Unassembled WGS sequence"/>
</dbReference>
<sequence>MVMLLKEPRINQFSEEYTGPYEIKHVNHEEKSVILLRNGTECKAHIDKIKRTYAQKPTQLVQNDMNENDDAGMRLRDYKE</sequence>
<feature type="region of interest" description="Disordered" evidence="1">
    <location>
        <begin position="61"/>
        <end position="80"/>
    </location>
</feature>
<feature type="compositionally biased region" description="Basic and acidic residues" evidence="1">
    <location>
        <begin position="71"/>
        <end position="80"/>
    </location>
</feature>